<feature type="transmembrane region" description="Helical" evidence="2">
    <location>
        <begin position="20"/>
        <end position="38"/>
    </location>
</feature>
<dbReference type="STRING" id="94869.SAMN04488529_105116"/>
<keyword evidence="1" id="KW-0175">Coiled coil</keyword>
<dbReference type="AlphaFoldDB" id="A0A1H0SM36"/>
<organism evidence="3 4">
    <name type="scientific">Clostridium gasigenes</name>
    <dbReference type="NCBI Taxonomy" id="94869"/>
    <lineage>
        <taxon>Bacteria</taxon>
        <taxon>Bacillati</taxon>
        <taxon>Bacillota</taxon>
        <taxon>Clostridia</taxon>
        <taxon>Eubacteriales</taxon>
        <taxon>Clostridiaceae</taxon>
        <taxon>Clostridium</taxon>
    </lineage>
</organism>
<sequence length="413" mass="46207">MLFVLIKNELRKLIAKPKTWIVFILFTIFVGITIFGQYKVDKSMRYNSSPEYQLENAKSNLEYYTVEINKINDTAEDKKAGYVETLNSYVAEKAKIEESIKAYEDMIKNGNDEEVWKLELDNQINNQKETIKNLEDKGINEYNQSQYLKIKQELEYNNNLKDNNIKPLNGWEFEAYAHMKTLMSILGMGILVAGIAVFMSDIVSGECTPATLKFLLVQPIKRGTVLLSKFISVVIMVLAMILGLELTGFGVMNVLSKIEGGSYPVIIGKIYESKINVGGLAEISEKIGTGNMVTNNEMFIKALILQALFIITTCAVIFLISSIIKSSMVTMGLSVILLVFATILSVALSSVKKIAHLLFVNYGNPIGLLTGDSVFMYNNVNMTIKMGIIVMIITTVVSYVIAHVVFTKRDILI</sequence>
<evidence type="ECO:0000313" key="4">
    <source>
        <dbReference type="Proteomes" id="UP000198597"/>
    </source>
</evidence>
<keyword evidence="4" id="KW-1185">Reference proteome</keyword>
<feature type="coiled-coil region" evidence="1">
    <location>
        <begin position="54"/>
        <end position="137"/>
    </location>
</feature>
<keyword evidence="2" id="KW-0812">Transmembrane</keyword>
<feature type="transmembrane region" description="Helical" evidence="2">
    <location>
        <begin position="182"/>
        <end position="203"/>
    </location>
</feature>
<dbReference type="PANTHER" id="PTHR37305">
    <property type="entry name" value="INTEGRAL MEMBRANE PROTEIN-RELATED"/>
    <property type="match status" value="1"/>
</dbReference>
<feature type="transmembrane region" description="Helical" evidence="2">
    <location>
        <begin position="383"/>
        <end position="406"/>
    </location>
</feature>
<feature type="transmembrane region" description="Helical" evidence="2">
    <location>
        <begin position="302"/>
        <end position="324"/>
    </location>
</feature>
<feature type="transmembrane region" description="Helical" evidence="2">
    <location>
        <begin position="330"/>
        <end position="351"/>
    </location>
</feature>
<dbReference type="GO" id="GO:0140359">
    <property type="term" value="F:ABC-type transporter activity"/>
    <property type="evidence" value="ECO:0007669"/>
    <property type="project" value="InterPro"/>
</dbReference>
<name>A0A1H0SM36_9CLOT</name>
<evidence type="ECO:0000256" key="1">
    <source>
        <dbReference type="SAM" id="Coils"/>
    </source>
</evidence>
<dbReference type="PANTHER" id="PTHR37305:SF1">
    <property type="entry name" value="MEMBRANE PROTEIN"/>
    <property type="match status" value="1"/>
</dbReference>
<dbReference type="OrthoDB" id="2024038at2"/>
<protein>
    <submittedName>
        <fullName evidence="3">ABC-2 type transport system permease protein</fullName>
    </submittedName>
</protein>
<dbReference type="EMBL" id="FNJM01000005">
    <property type="protein sequence ID" value="SDP42794.1"/>
    <property type="molecule type" value="Genomic_DNA"/>
</dbReference>
<reference evidence="3 4" key="1">
    <citation type="submission" date="2016-10" db="EMBL/GenBank/DDBJ databases">
        <authorList>
            <person name="de Groot N.N."/>
        </authorList>
    </citation>
    <scope>NUCLEOTIDE SEQUENCE [LARGE SCALE GENOMIC DNA]</scope>
    <source>
        <strain evidence="3 4">DSM 12272</strain>
    </source>
</reference>
<proteinExistence type="predicted"/>
<accession>A0A1H0SM36</accession>
<keyword evidence="2" id="KW-1133">Transmembrane helix</keyword>
<keyword evidence="2" id="KW-0472">Membrane</keyword>
<dbReference type="Pfam" id="PF12679">
    <property type="entry name" value="ABC2_membrane_2"/>
    <property type="match status" value="1"/>
</dbReference>
<feature type="transmembrane region" description="Helical" evidence="2">
    <location>
        <begin position="358"/>
        <end position="377"/>
    </location>
</feature>
<dbReference type="GO" id="GO:0005886">
    <property type="term" value="C:plasma membrane"/>
    <property type="evidence" value="ECO:0007669"/>
    <property type="project" value="UniProtKB-SubCell"/>
</dbReference>
<dbReference type="RefSeq" id="WP_089969217.1">
    <property type="nucleotide sequence ID" value="NZ_FNJM01000005.1"/>
</dbReference>
<evidence type="ECO:0000256" key="2">
    <source>
        <dbReference type="SAM" id="Phobius"/>
    </source>
</evidence>
<feature type="transmembrane region" description="Helical" evidence="2">
    <location>
        <begin position="223"/>
        <end position="244"/>
    </location>
</feature>
<evidence type="ECO:0000313" key="3">
    <source>
        <dbReference type="EMBL" id="SDP42794.1"/>
    </source>
</evidence>
<dbReference type="Proteomes" id="UP000198597">
    <property type="component" value="Unassembled WGS sequence"/>
</dbReference>
<gene>
    <name evidence="3" type="ORF">SAMN04488529_105116</name>
</gene>